<sequence length="351" mass="42657">MFIYFFSIIDLIPKKQIGKTYLNLNKNSKIYFCNKYIKIECELNNSIEENININFKYESLSKIIKTIYEKEIVFIFKKKKIYFNNETFKLLILTKKIKKEIKIIKNKKKDIIIENNDMIKILKSIIFVFRIEQNIFNGVYFNIKKKKIEIISCDNFRFSFNEINFLSKEKIKNKEFYIKETYIKLLIKTLKKNKKTHIGIKKKSLVFFINKFTKFEIKIYNNNEFDYKSISKINSENKLAEIEQNSFLKALKRAKILCKNKNKYVNLIIKKNNIIITSNNLEKRIFIEKIYNTFYYKKKKICFNIEYLIDFVSIFKNEKIILFYNKKKNIAIFKISNNVNYKYMLMPIEYF</sequence>
<evidence type="ECO:0000259" key="12">
    <source>
        <dbReference type="Pfam" id="PF02768"/>
    </source>
</evidence>
<dbReference type="PANTHER" id="PTHR30478">
    <property type="entry name" value="DNA POLYMERASE III SUBUNIT BETA"/>
    <property type="match status" value="1"/>
</dbReference>
<gene>
    <name evidence="13" type="ORF">C9I84_129</name>
</gene>
<dbReference type="SMART" id="SM00480">
    <property type="entry name" value="POL3Bc"/>
    <property type="match status" value="1"/>
</dbReference>
<protein>
    <recommendedName>
        <fullName evidence="3">Beta sliding clamp</fullName>
    </recommendedName>
    <alternativeName>
        <fullName evidence="11">Beta-clamp processivity factor</fullName>
    </alternativeName>
    <alternativeName>
        <fullName evidence="10">DNA polymerase III beta sliding clamp subunit</fullName>
    </alternativeName>
</protein>
<evidence type="ECO:0000313" key="14">
    <source>
        <dbReference type="Proteomes" id="UP000257084"/>
    </source>
</evidence>
<keyword evidence="6" id="KW-0548">Nucleotidyltransferase</keyword>
<comment type="similarity">
    <text evidence="2">Belongs to the beta sliding clamp family.</text>
</comment>
<evidence type="ECO:0000256" key="8">
    <source>
        <dbReference type="ARBA" id="ARBA00022932"/>
    </source>
</evidence>
<evidence type="ECO:0000256" key="7">
    <source>
        <dbReference type="ARBA" id="ARBA00022705"/>
    </source>
</evidence>
<dbReference type="GO" id="GO:0005737">
    <property type="term" value="C:cytoplasm"/>
    <property type="evidence" value="ECO:0007669"/>
    <property type="project" value="UniProtKB-SubCell"/>
</dbReference>
<dbReference type="AlphaFoldDB" id="A0A346E0L1"/>
<accession>A0A346E0L1</accession>
<comment type="subcellular location">
    <subcellularLocation>
        <location evidence="1">Cytoplasm</location>
    </subcellularLocation>
</comment>
<evidence type="ECO:0000256" key="4">
    <source>
        <dbReference type="ARBA" id="ARBA00022490"/>
    </source>
</evidence>
<dbReference type="InterPro" id="IPR022635">
    <property type="entry name" value="DNA_polIII_beta_C"/>
</dbReference>
<dbReference type="InterPro" id="IPR046938">
    <property type="entry name" value="DNA_clamp_sf"/>
</dbReference>
<proteinExistence type="inferred from homology"/>
<evidence type="ECO:0000256" key="9">
    <source>
        <dbReference type="ARBA" id="ARBA00023125"/>
    </source>
</evidence>
<reference evidence="13 14" key="1">
    <citation type="submission" date="2018-03" db="EMBL/GenBank/DDBJ databases">
        <title>A parallel universe: an anciently diverged bacterial symbiosis in a Hawaiian planthopper (Hemiptera: Cixiidae) reveals rearranged nutritional responsibilities.</title>
        <authorList>
            <person name="Bennett G."/>
            <person name="Mao M."/>
        </authorList>
    </citation>
    <scope>NUCLEOTIDE SEQUENCE [LARGE SCALE GENOMIC DNA]</scope>
    <source>
        <strain evidence="13 14">OLIH</strain>
    </source>
</reference>
<dbReference type="SUPFAM" id="SSF55979">
    <property type="entry name" value="DNA clamp"/>
    <property type="match status" value="2"/>
</dbReference>
<dbReference type="GO" id="GO:0003677">
    <property type="term" value="F:DNA binding"/>
    <property type="evidence" value="ECO:0007669"/>
    <property type="project" value="UniProtKB-KW"/>
</dbReference>
<evidence type="ECO:0000256" key="2">
    <source>
        <dbReference type="ARBA" id="ARBA00010752"/>
    </source>
</evidence>
<evidence type="ECO:0000256" key="6">
    <source>
        <dbReference type="ARBA" id="ARBA00022695"/>
    </source>
</evidence>
<keyword evidence="7" id="KW-0235">DNA replication</keyword>
<dbReference type="Pfam" id="PF02768">
    <property type="entry name" value="DNA_pol3_beta_3"/>
    <property type="match status" value="1"/>
</dbReference>
<feature type="domain" description="DNA polymerase III beta sliding clamp C-terminal" evidence="12">
    <location>
        <begin position="236"/>
        <end position="348"/>
    </location>
</feature>
<dbReference type="KEGG" id="vfg:C9I84_129"/>
<keyword evidence="9" id="KW-0238">DNA-binding</keyword>
<name>A0A346E0L1_9PROT</name>
<keyword evidence="8" id="KW-0239">DNA-directed DNA polymerase</keyword>
<dbReference type="PANTHER" id="PTHR30478:SF0">
    <property type="entry name" value="BETA SLIDING CLAMP"/>
    <property type="match status" value="1"/>
</dbReference>
<evidence type="ECO:0000256" key="11">
    <source>
        <dbReference type="ARBA" id="ARBA00033276"/>
    </source>
</evidence>
<dbReference type="Gene3D" id="3.10.150.10">
    <property type="entry name" value="DNA Polymerase III, subunit A, domain 2"/>
    <property type="match status" value="2"/>
</dbReference>
<keyword evidence="5" id="KW-0808">Transferase</keyword>
<evidence type="ECO:0000256" key="1">
    <source>
        <dbReference type="ARBA" id="ARBA00004496"/>
    </source>
</evidence>
<dbReference type="GO" id="GO:0008408">
    <property type="term" value="F:3'-5' exonuclease activity"/>
    <property type="evidence" value="ECO:0007669"/>
    <property type="project" value="InterPro"/>
</dbReference>
<keyword evidence="14" id="KW-1185">Reference proteome</keyword>
<evidence type="ECO:0000256" key="5">
    <source>
        <dbReference type="ARBA" id="ARBA00022679"/>
    </source>
</evidence>
<dbReference type="GO" id="GO:0003887">
    <property type="term" value="F:DNA-directed DNA polymerase activity"/>
    <property type="evidence" value="ECO:0007669"/>
    <property type="project" value="UniProtKB-KW"/>
</dbReference>
<dbReference type="GO" id="GO:0006271">
    <property type="term" value="P:DNA strand elongation involved in DNA replication"/>
    <property type="evidence" value="ECO:0007669"/>
    <property type="project" value="TreeGrafter"/>
</dbReference>
<evidence type="ECO:0000313" key="13">
    <source>
        <dbReference type="EMBL" id="AXN02516.1"/>
    </source>
</evidence>
<evidence type="ECO:0000256" key="3">
    <source>
        <dbReference type="ARBA" id="ARBA00021035"/>
    </source>
</evidence>
<dbReference type="Proteomes" id="UP000257084">
    <property type="component" value="Chromosome"/>
</dbReference>
<dbReference type="GO" id="GO:0009360">
    <property type="term" value="C:DNA polymerase III complex"/>
    <property type="evidence" value="ECO:0007669"/>
    <property type="project" value="InterPro"/>
</dbReference>
<dbReference type="InterPro" id="IPR001001">
    <property type="entry name" value="DNA_polIII_beta"/>
</dbReference>
<evidence type="ECO:0000256" key="10">
    <source>
        <dbReference type="ARBA" id="ARBA00030988"/>
    </source>
</evidence>
<keyword evidence="4" id="KW-0963">Cytoplasm</keyword>
<organism evidence="13 14">
    <name type="scientific">Candidatus Vidania fulgoroideorum</name>
    <dbReference type="NCBI Taxonomy" id="881286"/>
    <lineage>
        <taxon>Bacteria</taxon>
        <taxon>Pseudomonadati</taxon>
        <taxon>Pseudomonadota</taxon>
        <taxon>Betaproteobacteria</taxon>
        <taxon>Candidatus Vidania</taxon>
    </lineage>
</organism>
<dbReference type="EMBL" id="CP028360">
    <property type="protein sequence ID" value="AXN02516.1"/>
    <property type="molecule type" value="Genomic_DNA"/>
</dbReference>